<evidence type="ECO:0000256" key="1">
    <source>
        <dbReference type="SAM" id="Phobius"/>
    </source>
</evidence>
<evidence type="ECO:0008006" key="4">
    <source>
        <dbReference type="Google" id="ProtNLM"/>
    </source>
</evidence>
<evidence type="ECO:0000313" key="3">
    <source>
        <dbReference type="Proteomes" id="UP000037747"/>
    </source>
</evidence>
<keyword evidence="1" id="KW-0812">Transmembrane</keyword>
<gene>
    <name evidence="2" type="ORF">AMR74_09945</name>
</gene>
<dbReference type="STRING" id="1765655.AMR74_09945"/>
<proteinExistence type="predicted"/>
<feature type="transmembrane region" description="Helical" evidence="1">
    <location>
        <begin position="78"/>
        <end position="96"/>
    </location>
</feature>
<keyword evidence="1" id="KW-0472">Membrane</keyword>
<sequence>MAIVETVLVGHVSGFCLLLAWAIRRGDAADLIAGYDGDLPPEREAELARDAARVLVVAAAATGLLVVDAWTGAIPRPGALVAVAVGAAVAWFLYTWNVREPAGD</sequence>
<dbReference type="Proteomes" id="UP000037747">
    <property type="component" value="Unassembled WGS sequence"/>
</dbReference>
<keyword evidence="3" id="KW-1185">Reference proteome</keyword>
<name>A0A0M9AQK1_9EURY</name>
<dbReference type="EMBL" id="LIST01000003">
    <property type="protein sequence ID" value="KOX96732.1"/>
    <property type="molecule type" value="Genomic_DNA"/>
</dbReference>
<dbReference type="AlphaFoldDB" id="A0A0M9AQK1"/>
<organism evidence="2 3">
    <name type="scientific">Halorubrum tropicale</name>
    <dbReference type="NCBI Taxonomy" id="1765655"/>
    <lineage>
        <taxon>Archaea</taxon>
        <taxon>Methanobacteriati</taxon>
        <taxon>Methanobacteriota</taxon>
        <taxon>Stenosarchaea group</taxon>
        <taxon>Halobacteria</taxon>
        <taxon>Halobacteriales</taxon>
        <taxon>Haloferacaceae</taxon>
        <taxon>Halorubrum</taxon>
    </lineage>
</organism>
<dbReference type="OrthoDB" id="330180at2157"/>
<dbReference type="PATRIC" id="fig|1705389.3.peg.2776"/>
<protein>
    <recommendedName>
        <fullName evidence="4">DUF3784 domain-containing protein</fullName>
    </recommendedName>
</protein>
<accession>A0A0M9AQK1</accession>
<keyword evidence="1" id="KW-1133">Transmembrane helix</keyword>
<evidence type="ECO:0000313" key="2">
    <source>
        <dbReference type="EMBL" id="KOX96732.1"/>
    </source>
</evidence>
<feature type="transmembrane region" description="Helical" evidence="1">
    <location>
        <begin position="52"/>
        <end position="71"/>
    </location>
</feature>
<reference evidence="2 3" key="1">
    <citation type="submission" date="2015-08" db="EMBL/GenBank/DDBJ databases">
        <title>Genomes of Isolates from Cabo Rojo, PR.</title>
        <authorList>
            <person name="Sanchez-Nieves R.L."/>
            <person name="Montalvo-Rodriguez R."/>
        </authorList>
    </citation>
    <scope>NUCLEOTIDE SEQUENCE [LARGE SCALE GENOMIC DNA]</scope>
    <source>
        <strain evidence="2 3">5</strain>
    </source>
</reference>
<comment type="caution">
    <text evidence="2">The sequence shown here is derived from an EMBL/GenBank/DDBJ whole genome shotgun (WGS) entry which is preliminary data.</text>
</comment>
<dbReference type="RefSeq" id="WP_053771901.1">
    <property type="nucleotide sequence ID" value="NZ_LIST01000003.1"/>
</dbReference>